<dbReference type="AlphaFoldDB" id="A0A2P2R2F5"/>
<protein>
    <submittedName>
        <fullName evidence="1">Uncharacterized protein</fullName>
    </submittedName>
</protein>
<proteinExistence type="predicted"/>
<dbReference type="EMBL" id="GGEC01092965">
    <property type="protein sequence ID" value="MBX73449.1"/>
    <property type="molecule type" value="Transcribed_RNA"/>
</dbReference>
<name>A0A2P2R2F5_RHIMU</name>
<sequence>MQPLEDILTRFHYSDVSKENKEKKMMIQS</sequence>
<evidence type="ECO:0000313" key="1">
    <source>
        <dbReference type="EMBL" id="MBX73449.1"/>
    </source>
</evidence>
<organism evidence="1">
    <name type="scientific">Rhizophora mucronata</name>
    <name type="common">Asiatic mangrove</name>
    <dbReference type="NCBI Taxonomy" id="61149"/>
    <lineage>
        <taxon>Eukaryota</taxon>
        <taxon>Viridiplantae</taxon>
        <taxon>Streptophyta</taxon>
        <taxon>Embryophyta</taxon>
        <taxon>Tracheophyta</taxon>
        <taxon>Spermatophyta</taxon>
        <taxon>Magnoliopsida</taxon>
        <taxon>eudicotyledons</taxon>
        <taxon>Gunneridae</taxon>
        <taxon>Pentapetalae</taxon>
        <taxon>rosids</taxon>
        <taxon>fabids</taxon>
        <taxon>Malpighiales</taxon>
        <taxon>Rhizophoraceae</taxon>
        <taxon>Rhizophora</taxon>
    </lineage>
</organism>
<accession>A0A2P2R2F5</accession>
<reference evidence="1" key="1">
    <citation type="submission" date="2018-02" db="EMBL/GenBank/DDBJ databases">
        <title>Rhizophora mucronata_Transcriptome.</title>
        <authorList>
            <person name="Meera S.P."/>
            <person name="Sreeshan A."/>
            <person name="Augustine A."/>
        </authorList>
    </citation>
    <scope>NUCLEOTIDE SEQUENCE</scope>
    <source>
        <tissue evidence="1">Leaf</tissue>
    </source>
</reference>